<evidence type="ECO:0000256" key="2">
    <source>
        <dbReference type="ARBA" id="ARBA00004604"/>
    </source>
</evidence>
<evidence type="ECO:0000256" key="11">
    <source>
        <dbReference type="SAM" id="MobiDB-lite"/>
    </source>
</evidence>
<dbReference type="AlphaFoldDB" id="A0A9P7GWV1"/>
<feature type="region of interest" description="Disordered" evidence="11">
    <location>
        <begin position="632"/>
        <end position="665"/>
    </location>
</feature>
<feature type="compositionally biased region" description="Low complexity" evidence="11">
    <location>
        <begin position="634"/>
        <end position="645"/>
    </location>
</feature>
<dbReference type="PANTHER" id="PTHR12860:SF0">
    <property type="entry name" value="SIGNAL RECOGNITION PARTICLE SUBUNIT SRP68"/>
    <property type="match status" value="1"/>
</dbReference>
<reference evidence="12" key="1">
    <citation type="submission" date="2021-04" db="EMBL/GenBank/DDBJ databases">
        <title>Draft genome of Fusarium avenaceum strain F156N33, isolated from an atmospheric sample in Virginia.</title>
        <authorList>
            <person name="Yang S."/>
            <person name="Vinatzer B.A."/>
            <person name="Coleman J."/>
        </authorList>
    </citation>
    <scope>NUCLEOTIDE SEQUENCE</scope>
    <source>
        <strain evidence="12">F156N33</strain>
    </source>
</reference>
<evidence type="ECO:0000256" key="9">
    <source>
        <dbReference type="ARBA" id="ARBA00029498"/>
    </source>
</evidence>
<keyword evidence="13" id="KW-1185">Reference proteome</keyword>
<organism evidence="12 13">
    <name type="scientific">Fusarium avenaceum</name>
    <dbReference type="NCBI Taxonomy" id="40199"/>
    <lineage>
        <taxon>Eukaryota</taxon>
        <taxon>Fungi</taxon>
        <taxon>Dikarya</taxon>
        <taxon>Ascomycota</taxon>
        <taxon>Pezizomycotina</taxon>
        <taxon>Sordariomycetes</taxon>
        <taxon>Hypocreomycetidae</taxon>
        <taxon>Hypocreales</taxon>
        <taxon>Nectriaceae</taxon>
        <taxon>Fusarium</taxon>
        <taxon>Fusarium tricinctum species complex</taxon>
    </lineage>
</organism>
<keyword evidence="5 10" id="KW-0694">RNA-binding</keyword>
<protein>
    <recommendedName>
        <fullName evidence="9 10">Signal recognition particle subunit SRP68</fullName>
        <shortName evidence="10">SRP68</shortName>
    </recommendedName>
</protein>
<dbReference type="Gene3D" id="1.10.3450.40">
    <property type="entry name" value="Signal recognition particle, SRP68 subunit, RNA-binding domain"/>
    <property type="match status" value="1"/>
</dbReference>
<sequence length="665" mass="73165">MTNLYYVSGFKIDPRNLRPLSQYRQSRLYTTYSGRSVTLVVTAAMDITKFIVQGRDQALLYGDYSTYHKSLTKRLLSCRKKLGISTKNRGKFHHQDKVTAEKIAQNHEYVQLLLLTSERAWAQTMSMKSGHTSDTKGITGRTRSHIASRLIKATRAADELVEALSQTDVSGASQTDLLEANAYASLIRGTAAFEKQSWETSLRNYATARVIYSALATATKGDLYKDLLTETIDPSIRYAAYQLQTPRTVPIPIIARKAFPQSDSNLVSQINEIDPTILKSGEAKAKDGIESAEGAPKTLTWRSREVNIEDAQIAMAWGAVLAAKDRLATDLAEPKGRGPYELAGAYDEILMLSQDAVDATKQAIDEMRAEGVEQGDSRMQSLQITRTAVNFETISWRIGRSRVLTGEHDGAPDEYSSARRRKGKAAQEAAKHEKEIPTGKKLAKLKEKVALYDGILQNIESITELPGVANDQGLAGQIAAYVKYFEALKALAIARSHAISGNAAHALALINHADGLVEESQSSLSSDGSSNRTPLSLTVSGKDVEYLQTLLNGELQRHRAIVHVDTLRKNHELSTSDAVKQPLIETLDHYPTNGVNLSHIVEFPPKIAAMPVKPIFLDVAWNYIDYATKEPKQEAAAPAAKAETPQRTESPAPQQGKRGWFGFGR</sequence>
<evidence type="ECO:0000256" key="8">
    <source>
        <dbReference type="ARBA" id="ARBA00023274"/>
    </source>
</evidence>
<dbReference type="EMBL" id="JAGPUO010000014">
    <property type="protein sequence ID" value="KAG5658457.1"/>
    <property type="molecule type" value="Genomic_DNA"/>
</dbReference>
<comment type="subcellular location">
    <subcellularLocation>
        <location evidence="1 10">Cytoplasm</location>
    </subcellularLocation>
    <subcellularLocation>
        <location evidence="2">Nucleus</location>
        <location evidence="2">Nucleolus</location>
    </subcellularLocation>
</comment>
<comment type="caution">
    <text evidence="12">The sequence shown here is derived from an EMBL/GenBank/DDBJ whole genome shotgun (WGS) entry which is preliminary data.</text>
</comment>
<keyword evidence="6 10" id="KW-0733">Signal recognition particle</keyword>
<dbReference type="Pfam" id="PF16969">
    <property type="entry name" value="SRP68"/>
    <property type="match status" value="1"/>
</dbReference>
<feature type="region of interest" description="Disordered" evidence="11">
    <location>
        <begin position="407"/>
        <end position="433"/>
    </location>
</feature>
<dbReference type="InterPro" id="IPR026258">
    <property type="entry name" value="SRP68"/>
</dbReference>
<keyword evidence="8 10" id="KW-0687">Ribonucleoprotein</keyword>
<dbReference type="GO" id="GO:0005047">
    <property type="term" value="F:signal recognition particle binding"/>
    <property type="evidence" value="ECO:0007669"/>
    <property type="project" value="InterPro"/>
</dbReference>
<dbReference type="PANTHER" id="PTHR12860">
    <property type="entry name" value="SIGNAL RECOGNITION PARTICLE 68 KDA PROTEIN"/>
    <property type="match status" value="1"/>
</dbReference>
<proteinExistence type="inferred from homology"/>
<dbReference type="GO" id="GO:0005786">
    <property type="term" value="C:signal recognition particle, endoplasmic reticulum targeting"/>
    <property type="evidence" value="ECO:0007669"/>
    <property type="project" value="UniProtKB-KW"/>
</dbReference>
<evidence type="ECO:0000256" key="10">
    <source>
        <dbReference type="PIRNR" id="PIRNR038995"/>
    </source>
</evidence>
<dbReference type="InterPro" id="IPR038253">
    <property type="entry name" value="SRP68_N_sf"/>
</dbReference>
<dbReference type="GO" id="GO:0030942">
    <property type="term" value="F:endoplasmic reticulum signal peptide binding"/>
    <property type="evidence" value="ECO:0007669"/>
    <property type="project" value="InterPro"/>
</dbReference>
<name>A0A9P7GWV1_9HYPO</name>
<dbReference type="InterPro" id="IPR034652">
    <property type="entry name" value="SRP68-RBD"/>
</dbReference>
<comment type="similarity">
    <text evidence="3 10">Belongs to the SRP68 family.</text>
</comment>
<evidence type="ECO:0000256" key="5">
    <source>
        <dbReference type="ARBA" id="ARBA00022884"/>
    </source>
</evidence>
<evidence type="ECO:0000313" key="13">
    <source>
        <dbReference type="Proteomes" id="UP000782241"/>
    </source>
</evidence>
<keyword evidence="7" id="KW-0539">Nucleus</keyword>
<keyword evidence="4 10" id="KW-0963">Cytoplasm</keyword>
<dbReference type="Proteomes" id="UP000782241">
    <property type="component" value="Unassembled WGS sequence"/>
</dbReference>
<evidence type="ECO:0000256" key="6">
    <source>
        <dbReference type="ARBA" id="ARBA00023135"/>
    </source>
</evidence>
<evidence type="ECO:0000256" key="1">
    <source>
        <dbReference type="ARBA" id="ARBA00004496"/>
    </source>
</evidence>
<evidence type="ECO:0000256" key="3">
    <source>
        <dbReference type="ARBA" id="ARBA00009352"/>
    </source>
</evidence>
<comment type="function">
    <text evidence="10">Component of the signal recognition particle (SRP) complex, a ribonucleoprotein complex that mediates the cotranslational targeting of secretory and membrane proteins to the endoplasmic reticulum (ER). The SRP complex interacts with the signal sequence in nascent secretory and membrane proteins and directs them to the membrane of the ER.</text>
</comment>
<dbReference type="GO" id="GO:0008312">
    <property type="term" value="F:7S RNA binding"/>
    <property type="evidence" value="ECO:0007669"/>
    <property type="project" value="InterPro"/>
</dbReference>
<dbReference type="GO" id="GO:0006614">
    <property type="term" value="P:SRP-dependent cotranslational protein targeting to membrane"/>
    <property type="evidence" value="ECO:0007669"/>
    <property type="project" value="InterPro"/>
</dbReference>
<accession>A0A9P7GWV1</accession>
<evidence type="ECO:0000256" key="4">
    <source>
        <dbReference type="ARBA" id="ARBA00022490"/>
    </source>
</evidence>
<gene>
    <name evidence="12" type="ORF">KAF25_010638</name>
</gene>
<evidence type="ECO:0000256" key="7">
    <source>
        <dbReference type="ARBA" id="ARBA00023242"/>
    </source>
</evidence>
<evidence type="ECO:0000313" key="12">
    <source>
        <dbReference type="EMBL" id="KAG5658457.1"/>
    </source>
</evidence>
<dbReference type="CDD" id="cd15481">
    <property type="entry name" value="SRP68-RBD"/>
    <property type="match status" value="1"/>
</dbReference>
<dbReference type="PIRSF" id="PIRSF038995">
    <property type="entry name" value="SRP68"/>
    <property type="match status" value="1"/>
</dbReference>
<dbReference type="GO" id="GO:0005730">
    <property type="term" value="C:nucleolus"/>
    <property type="evidence" value="ECO:0007669"/>
    <property type="project" value="UniProtKB-SubCell"/>
</dbReference>